<comment type="subunit">
    <text evidence="4">Heterodimer of SbcC and SbcD.</text>
</comment>
<gene>
    <name evidence="4" type="primary">sbcD</name>
    <name evidence="7" type="ORF">Tsumi_12040</name>
</gene>
<dbReference type="NCBIfam" id="TIGR00619">
    <property type="entry name" value="sbcd"/>
    <property type="match status" value="1"/>
</dbReference>
<evidence type="ECO:0000313" key="8">
    <source>
        <dbReference type="Proteomes" id="UP001628220"/>
    </source>
</evidence>
<accession>A0ABQ0E312</accession>
<name>A0ABQ0E312_9PORP</name>
<dbReference type="InterPro" id="IPR041796">
    <property type="entry name" value="Mre11_N"/>
</dbReference>
<reference evidence="7 8" key="1">
    <citation type="journal article" date="2025" name="Int. J. Syst. Evol. Microbiol.">
        <title>Desulfovibrio falkowii sp. nov., Porphyromonas miyakawae sp. nov., Mediterraneibacter flintii sp. nov. and Owariibacterium komagatae gen. nov., sp. nov., isolated from human faeces.</title>
        <authorList>
            <person name="Hamaguchi T."/>
            <person name="Ohara M."/>
            <person name="Hisatomi A."/>
            <person name="Sekiguchi K."/>
            <person name="Takeda J.I."/>
            <person name="Ueyama J."/>
            <person name="Ito M."/>
            <person name="Nishiwaki H."/>
            <person name="Ogi T."/>
            <person name="Hirayama M."/>
            <person name="Ohkuma M."/>
            <person name="Sakamoto M."/>
            <person name="Ohno K."/>
        </authorList>
    </citation>
    <scope>NUCLEOTIDE SEQUENCE [LARGE SCALE GENOMIC DNA]</scope>
    <source>
        <strain evidence="7 8">13CB11C</strain>
    </source>
</reference>
<dbReference type="Gene3D" id="3.60.21.10">
    <property type="match status" value="1"/>
</dbReference>
<sequence length="398" mass="44953">MIRLLHTSDWHLGKRLYDWPRLEEQQCFLTWLVDEVRHKAVDALLICGDIFDSSNPPAEAERLYYEFLARLRSASPSTQIIISSGNHDSALRLSAPRDILSALNTHIACFARTKSGERNYKELIVPLYKQGKQVATCIALPYLRQGDYDMTKSYEQGVSDLITELYSEAAKDHLPIIAMAHLFVMGGKFSSDKADLFPSIGLAERISADVFPKDIQYVALGHLHRPHSISPDERIRYSGSPMPFDFSEHTYTHGVTLVEMDELSLSVEALHFRSPAPLLTVRGSMQDIEAFMMQQPEKPIDTFTPFLHIELESETVSPLEKVKIKQLCRNRYVRLAKATLRGNAATAPENSPNESGKEQRMDPLEIASLEYRKRIGAEMSEATQALFTEAVQKVLSEV</sequence>
<organism evidence="7 8">
    <name type="scientific">Porphyromonas miyakawae</name>
    <dbReference type="NCBI Taxonomy" id="3137470"/>
    <lineage>
        <taxon>Bacteria</taxon>
        <taxon>Pseudomonadati</taxon>
        <taxon>Bacteroidota</taxon>
        <taxon>Bacteroidia</taxon>
        <taxon>Bacteroidales</taxon>
        <taxon>Porphyromonadaceae</taxon>
        <taxon>Porphyromonas</taxon>
    </lineage>
</organism>
<comment type="similarity">
    <text evidence="4">Belongs to the SbcD family.</text>
</comment>
<feature type="domain" description="Calcineurin-like phosphoesterase" evidence="6">
    <location>
        <begin position="2"/>
        <end position="226"/>
    </location>
</feature>
<evidence type="ECO:0000259" key="6">
    <source>
        <dbReference type="Pfam" id="PF00149"/>
    </source>
</evidence>
<dbReference type="RefSeq" id="WP_411915868.1">
    <property type="nucleotide sequence ID" value="NZ_BAAFSF010000004.1"/>
</dbReference>
<keyword evidence="4" id="KW-0233">DNA recombination</keyword>
<dbReference type="InterPro" id="IPR029052">
    <property type="entry name" value="Metallo-depent_PP-like"/>
</dbReference>
<dbReference type="InterPro" id="IPR004593">
    <property type="entry name" value="SbcD"/>
</dbReference>
<evidence type="ECO:0000256" key="2">
    <source>
        <dbReference type="ARBA" id="ARBA00022801"/>
    </source>
</evidence>
<dbReference type="SUPFAM" id="SSF56300">
    <property type="entry name" value="Metallo-dependent phosphatases"/>
    <property type="match status" value="1"/>
</dbReference>
<evidence type="ECO:0000256" key="1">
    <source>
        <dbReference type="ARBA" id="ARBA00022722"/>
    </source>
</evidence>
<keyword evidence="8" id="KW-1185">Reference proteome</keyword>
<comment type="caution">
    <text evidence="7">The sequence shown here is derived from an EMBL/GenBank/DDBJ whole genome shotgun (WGS) entry which is preliminary data.</text>
</comment>
<dbReference type="PANTHER" id="PTHR30337:SF0">
    <property type="entry name" value="NUCLEASE SBCCD SUBUNIT D"/>
    <property type="match status" value="1"/>
</dbReference>
<evidence type="ECO:0000256" key="5">
    <source>
        <dbReference type="SAM" id="MobiDB-lite"/>
    </source>
</evidence>
<comment type="function">
    <text evidence="4">SbcCD cleaves DNA hairpin structures. These structures can inhibit DNA replication and are intermediates in certain DNA recombination reactions. The complex acts as a 3'-&gt;5' double strand exonuclease that can open hairpins. It also has a 5' single-strand endonuclease activity.</text>
</comment>
<dbReference type="CDD" id="cd00840">
    <property type="entry name" value="MPP_Mre11_N"/>
    <property type="match status" value="1"/>
</dbReference>
<dbReference type="Pfam" id="PF00149">
    <property type="entry name" value="Metallophos"/>
    <property type="match status" value="1"/>
</dbReference>
<dbReference type="GO" id="GO:0004527">
    <property type="term" value="F:exonuclease activity"/>
    <property type="evidence" value="ECO:0007669"/>
    <property type="project" value="UniProtKB-KW"/>
</dbReference>
<feature type="region of interest" description="Disordered" evidence="5">
    <location>
        <begin position="343"/>
        <end position="363"/>
    </location>
</feature>
<evidence type="ECO:0000256" key="3">
    <source>
        <dbReference type="ARBA" id="ARBA00022839"/>
    </source>
</evidence>
<evidence type="ECO:0000256" key="4">
    <source>
        <dbReference type="RuleBase" id="RU363069"/>
    </source>
</evidence>
<dbReference type="PANTHER" id="PTHR30337">
    <property type="entry name" value="COMPONENT OF ATP-DEPENDENT DSDNA EXONUCLEASE"/>
    <property type="match status" value="1"/>
</dbReference>
<proteinExistence type="inferred from homology"/>
<dbReference type="InterPro" id="IPR050535">
    <property type="entry name" value="DNA_Repair-Maintenance_Comp"/>
</dbReference>
<keyword evidence="3 4" id="KW-0269">Exonuclease</keyword>
<protein>
    <recommendedName>
        <fullName evidence="4">Nuclease SbcCD subunit D</fullName>
    </recommendedName>
</protein>
<keyword evidence="4" id="KW-0255">Endonuclease</keyword>
<dbReference type="EMBL" id="BAAFSF010000004">
    <property type="protein sequence ID" value="GAB1252098.1"/>
    <property type="molecule type" value="Genomic_DNA"/>
</dbReference>
<keyword evidence="1 4" id="KW-0540">Nuclease</keyword>
<dbReference type="InterPro" id="IPR004843">
    <property type="entry name" value="Calcineurin-like_PHP"/>
</dbReference>
<keyword evidence="2 4" id="KW-0378">Hydrolase</keyword>
<evidence type="ECO:0000313" key="7">
    <source>
        <dbReference type="EMBL" id="GAB1252098.1"/>
    </source>
</evidence>
<dbReference type="Proteomes" id="UP001628220">
    <property type="component" value="Unassembled WGS sequence"/>
</dbReference>
<keyword evidence="4" id="KW-0235">DNA replication</keyword>